<evidence type="ECO:0000313" key="1">
    <source>
        <dbReference type="EMBL" id="AWM34501.1"/>
    </source>
</evidence>
<proteinExistence type="predicted"/>
<sequence>MDYAELAMNLNSPVVMPSGTPNLTVVRLDNATQAALNEPRPSEKLSQEIIAIKAKLKAAGAELKAL</sequence>
<dbReference type="EMBL" id="CP029145">
    <property type="protein sequence ID" value="AWM34501.1"/>
    <property type="molecule type" value="Genomic_DNA"/>
</dbReference>
<name>A0A2Z3GPZ5_9BACT</name>
<gene>
    <name evidence="1" type="ORF">DDQ68_17950</name>
</gene>
<accession>A0A2Z3GPZ5</accession>
<dbReference type="Proteomes" id="UP000245999">
    <property type="component" value="Chromosome"/>
</dbReference>
<reference evidence="2" key="1">
    <citation type="submission" date="2018-04" db="EMBL/GenBank/DDBJ databases">
        <title>Complete genome of Antarctic heterotrophic bacterium Hymenobacter nivis.</title>
        <authorList>
            <person name="Terashima M."/>
        </authorList>
    </citation>
    <scope>NUCLEOTIDE SEQUENCE [LARGE SCALE GENOMIC DNA]</scope>
    <source>
        <strain evidence="2">NBRC 111535</strain>
    </source>
</reference>
<protein>
    <submittedName>
        <fullName evidence="1">Uncharacterized protein</fullName>
    </submittedName>
</protein>
<evidence type="ECO:0000313" key="2">
    <source>
        <dbReference type="Proteomes" id="UP000245999"/>
    </source>
</evidence>
<dbReference type="KEGG" id="hnv:DDQ68_17950"/>
<keyword evidence="2" id="KW-1185">Reference proteome</keyword>
<dbReference type="AlphaFoldDB" id="A0A2Z3GPZ5"/>
<organism evidence="1 2">
    <name type="scientific">Hymenobacter nivis</name>
    <dbReference type="NCBI Taxonomy" id="1850093"/>
    <lineage>
        <taxon>Bacteria</taxon>
        <taxon>Pseudomonadati</taxon>
        <taxon>Bacteroidota</taxon>
        <taxon>Cytophagia</taxon>
        <taxon>Cytophagales</taxon>
        <taxon>Hymenobacteraceae</taxon>
        <taxon>Hymenobacter</taxon>
    </lineage>
</organism>